<dbReference type="Proteomes" id="UP000543836">
    <property type="component" value="Unassembled WGS sequence"/>
</dbReference>
<gene>
    <name evidence="1" type="ORF">GGE60_005903</name>
</gene>
<dbReference type="RefSeq" id="WP_028755308.1">
    <property type="nucleotide sequence ID" value="NZ_JACIIG010000036.1"/>
</dbReference>
<keyword evidence="2" id="KW-1185">Reference proteome</keyword>
<dbReference type="EMBL" id="JACIIG010000036">
    <property type="protein sequence ID" value="MBB4571737.1"/>
    <property type="molecule type" value="Genomic_DNA"/>
</dbReference>
<dbReference type="OrthoDB" id="8448753at2"/>
<comment type="caution">
    <text evidence="1">The sequence shown here is derived from an EMBL/GenBank/DDBJ whole genome shotgun (WGS) entry which is preliminary data.</text>
</comment>
<proteinExistence type="predicted"/>
<reference evidence="1 2" key="1">
    <citation type="submission" date="2020-08" db="EMBL/GenBank/DDBJ databases">
        <title>Genomic Encyclopedia of Type Strains, Phase IV (KMG-V): Genome sequencing to study the core and pangenomes of soil and plant-associated prokaryotes.</title>
        <authorList>
            <person name="Whitman W."/>
        </authorList>
    </citation>
    <scope>NUCLEOTIDE SEQUENCE [LARGE SCALE GENOMIC DNA]</scope>
    <source>
        <strain evidence="1 2">SEMIA 492</strain>
    </source>
</reference>
<dbReference type="AlphaFoldDB" id="A0A7W7A0K4"/>
<evidence type="ECO:0000313" key="1">
    <source>
        <dbReference type="EMBL" id="MBB4571737.1"/>
    </source>
</evidence>
<evidence type="ECO:0000313" key="2">
    <source>
        <dbReference type="Proteomes" id="UP000543836"/>
    </source>
</evidence>
<accession>A0A7W7A0K4</accession>
<organism evidence="1 2">
    <name type="scientific">Rhizobium leucaenae</name>
    <dbReference type="NCBI Taxonomy" id="29450"/>
    <lineage>
        <taxon>Bacteria</taxon>
        <taxon>Pseudomonadati</taxon>
        <taxon>Pseudomonadota</taxon>
        <taxon>Alphaproteobacteria</taxon>
        <taxon>Hyphomicrobiales</taxon>
        <taxon>Rhizobiaceae</taxon>
        <taxon>Rhizobium/Agrobacterium group</taxon>
        <taxon>Rhizobium</taxon>
    </lineage>
</organism>
<dbReference type="GeneID" id="32525185"/>
<name>A0A7W7A0K4_9HYPH</name>
<sequence>MASAKQACQALDDALRLPPNTAAGYAHRIRAQGLIPATQGKPEQISSAEIAAILIAVVTSSATVAEYLDLHAISGGATFRETLARFIDKPYDLLDLRIDTVAPGAVLTFRGHDHGVQTKVFTSDAPTTRPAFQREVRVTPDVLISLHAAVAAAPEVRAGRPPTRDRYRRYERATIF</sequence>
<protein>
    <submittedName>
        <fullName evidence="1">Uncharacterized protein</fullName>
    </submittedName>
</protein>